<dbReference type="NCBIfam" id="TIGR03514">
    <property type="entry name" value="GldB_lipo"/>
    <property type="match status" value="1"/>
</dbReference>
<evidence type="ECO:0000313" key="2">
    <source>
        <dbReference type="Proteomes" id="UP001597131"/>
    </source>
</evidence>
<comment type="caution">
    <text evidence="1">The sequence shown here is derived from an EMBL/GenBank/DDBJ whole genome shotgun (WGS) entry which is preliminary data.</text>
</comment>
<accession>A0ABW3NUB7</accession>
<proteinExistence type="predicted"/>
<dbReference type="PROSITE" id="PS51257">
    <property type="entry name" value="PROKAR_LIPOPROTEIN"/>
    <property type="match status" value="1"/>
</dbReference>
<dbReference type="RefSeq" id="WP_380746705.1">
    <property type="nucleotide sequence ID" value="NZ_JBHTLI010000003.1"/>
</dbReference>
<organism evidence="1 2">
    <name type="scientific">Salegentibacter chungangensis</name>
    <dbReference type="NCBI Taxonomy" id="1335724"/>
    <lineage>
        <taxon>Bacteria</taxon>
        <taxon>Pseudomonadati</taxon>
        <taxon>Bacteroidota</taxon>
        <taxon>Flavobacteriia</taxon>
        <taxon>Flavobacteriales</taxon>
        <taxon>Flavobacteriaceae</taxon>
        <taxon>Salegentibacter</taxon>
    </lineage>
</organism>
<evidence type="ECO:0000313" key="1">
    <source>
        <dbReference type="EMBL" id="MFD1096766.1"/>
    </source>
</evidence>
<keyword evidence="2" id="KW-1185">Reference proteome</keyword>
<keyword evidence="1" id="KW-0449">Lipoprotein</keyword>
<reference evidence="2" key="1">
    <citation type="journal article" date="2019" name="Int. J. Syst. Evol. Microbiol.">
        <title>The Global Catalogue of Microorganisms (GCM) 10K type strain sequencing project: providing services to taxonomists for standard genome sequencing and annotation.</title>
        <authorList>
            <consortium name="The Broad Institute Genomics Platform"/>
            <consortium name="The Broad Institute Genome Sequencing Center for Infectious Disease"/>
            <person name="Wu L."/>
            <person name="Ma J."/>
        </authorList>
    </citation>
    <scope>NUCLEOTIDE SEQUENCE [LARGE SCALE GENOMIC DNA]</scope>
    <source>
        <strain evidence="2">CCUG 64793</strain>
    </source>
</reference>
<sequence length="319" mass="37855">MSRIVFLFLMVFTIISCESGSKTEKEIEKVKVDFDVVRFDRKFAKATPESLPGLQQEYPFLFPRQYPDSVWIQKLNDTIQQEINTEVAKTFPDFSEETDDLHQLFQHIKYYFPEFEAPKVITITSEVDYKNKALLSNGYLFIALDTYLGEDHKFYIGIQEFLKKNFRKEHIVVDVAGEYAERYVPKAEGRTFLSHMVYYGKLLYLKELWLPFKSDAEKMGYTREELEWAQANEEQMWRYFVENEMIFDTDSELYSRFLYPAPFSKFYLVLDSESPDRVGQYVGWKMVSAYMKKNDVSIKKMLETDAETIFNNANYKPKK</sequence>
<dbReference type="Pfam" id="PF25594">
    <property type="entry name" value="GldB_lipo"/>
    <property type="match status" value="1"/>
</dbReference>
<name>A0ABW3NUB7_9FLAO</name>
<gene>
    <name evidence="1" type="primary">gldB</name>
    <name evidence="1" type="ORF">ACFQ3Q_13475</name>
</gene>
<dbReference type="InterPro" id="IPR019853">
    <property type="entry name" value="GldB-like"/>
</dbReference>
<protein>
    <submittedName>
        <fullName evidence="1">Gliding motility lipoprotein GldB</fullName>
    </submittedName>
</protein>
<dbReference type="Proteomes" id="UP001597131">
    <property type="component" value="Unassembled WGS sequence"/>
</dbReference>
<dbReference type="EMBL" id="JBHTLI010000003">
    <property type="protein sequence ID" value="MFD1096766.1"/>
    <property type="molecule type" value="Genomic_DNA"/>
</dbReference>